<organism evidence="1 2">
    <name type="scientific">Ambrosiozyma monospora</name>
    <name type="common">Yeast</name>
    <name type="synonym">Endomycopsis monosporus</name>
    <dbReference type="NCBI Taxonomy" id="43982"/>
    <lineage>
        <taxon>Eukaryota</taxon>
        <taxon>Fungi</taxon>
        <taxon>Dikarya</taxon>
        <taxon>Ascomycota</taxon>
        <taxon>Saccharomycotina</taxon>
        <taxon>Pichiomycetes</taxon>
        <taxon>Pichiales</taxon>
        <taxon>Pichiaceae</taxon>
        <taxon>Ambrosiozyma</taxon>
    </lineage>
</organism>
<protein>
    <submittedName>
        <fullName evidence="1">Unnamed protein product</fullName>
    </submittedName>
</protein>
<comment type="caution">
    <text evidence="1">The sequence shown here is derived from an EMBL/GenBank/DDBJ whole genome shotgun (WGS) entry which is preliminary data.</text>
</comment>
<gene>
    <name evidence="1" type="ORF">Amon02_000129100</name>
</gene>
<accession>A0ACB5SU89</accession>
<dbReference type="Proteomes" id="UP001165064">
    <property type="component" value="Unassembled WGS sequence"/>
</dbReference>
<evidence type="ECO:0000313" key="2">
    <source>
        <dbReference type="Proteomes" id="UP001165064"/>
    </source>
</evidence>
<evidence type="ECO:0000313" key="1">
    <source>
        <dbReference type="EMBL" id="GME73176.1"/>
    </source>
</evidence>
<sequence length="226" mass="25606">MFIRRYASISTSKELAMDFNMDDGVFENMLELSKRKGSFIRAQISTLTHFFGFLDGTHQNICRQSETDDGFYGASGHCLKYQGLVLPNGMFGHVSSAFEGNSHDTIILERSKLLPRPEEHLSKVEDEHLVLYGDKGHTNITSRLLASFKIIKHQSATETFAQSLESGELADVRGVIETSREVLKEISESGYTNRNDMTWVQKNVENYSYSKLRIAVEWGFGYLSNN</sequence>
<dbReference type="EMBL" id="BSXS01000613">
    <property type="protein sequence ID" value="GME73176.1"/>
    <property type="molecule type" value="Genomic_DNA"/>
</dbReference>
<name>A0ACB5SU89_AMBMO</name>
<reference evidence="1" key="1">
    <citation type="submission" date="2023-04" db="EMBL/GenBank/DDBJ databases">
        <title>Ambrosiozyma monospora NBRC 10751.</title>
        <authorList>
            <person name="Ichikawa N."/>
            <person name="Sato H."/>
            <person name="Tonouchi N."/>
        </authorList>
    </citation>
    <scope>NUCLEOTIDE SEQUENCE</scope>
    <source>
        <strain evidence="1">NBRC 10751</strain>
    </source>
</reference>
<proteinExistence type="predicted"/>
<keyword evidence="2" id="KW-1185">Reference proteome</keyword>